<dbReference type="PANTHER" id="PTHR37318">
    <property type="entry name" value="BSL7504 PROTEIN"/>
    <property type="match status" value="1"/>
</dbReference>
<reference evidence="3 4" key="1">
    <citation type="journal article" date="2023" name="PLoS ONE">
        <title>Complete genome assembly of Hawai'i environmental nontuberculous mycobacteria reveals unexpected co-isolation with methylobacteria.</title>
        <authorList>
            <person name="Hendrix J."/>
            <person name="Epperson L.E."/>
            <person name="Tong E.I."/>
            <person name="Chan Y.L."/>
            <person name="Hasan N.A."/>
            <person name="Dawrs S.N."/>
            <person name="Norton G.J."/>
            <person name="Virdi R."/>
            <person name="Crooks J.L."/>
            <person name="Chan E.D."/>
            <person name="Honda J.R."/>
            <person name="Strong M."/>
        </authorList>
    </citation>
    <scope>NUCLEOTIDE SEQUENCE [LARGE SCALE GENOMIC DNA]</scope>
    <source>
        <strain evidence="3 4">NJH_HI01</strain>
    </source>
</reference>
<accession>A0ABU9ZHA3</accession>
<keyword evidence="4" id="KW-1185">Reference proteome</keyword>
<proteinExistence type="predicted"/>
<organism evidence="3 4">
    <name type="scientific">Methylorubrum rhodesianum</name>
    <dbReference type="NCBI Taxonomy" id="29427"/>
    <lineage>
        <taxon>Bacteria</taxon>
        <taxon>Pseudomonadati</taxon>
        <taxon>Pseudomonadota</taxon>
        <taxon>Alphaproteobacteria</taxon>
        <taxon>Hyphomicrobiales</taxon>
        <taxon>Methylobacteriaceae</taxon>
        <taxon>Methylorubrum</taxon>
    </lineage>
</organism>
<name>A0ABU9ZHA3_9HYPH</name>
<feature type="compositionally biased region" description="Basic and acidic residues" evidence="1">
    <location>
        <begin position="123"/>
        <end position="140"/>
    </location>
</feature>
<dbReference type="InterPro" id="IPR036388">
    <property type="entry name" value="WH-like_DNA-bd_sf"/>
</dbReference>
<comment type="caution">
    <text evidence="3">The sequence shown here is derived from an EMBL/GenBank/DDBJ whole genome shotgun (WGS) entry which is preliminary data.</text>
</comment>
<dbReference type="Gene3D" id="1.10.10.10">
    <property type="entry name" value="Winged helix-like DNA-binding domain superfamily/Winged helix DNA-binding domain"/>
    <property type="match status" value="1"/>
</dbReference>
<dbReference type="PANTHER" id="PTHR37318:SF1">
    <property type="entry name" value="BSL7504 PROTEIN"/>
    <property type="match status" value="1"/>
</dbReference>
<gene>
    <name evidence="3" type="ORF">PUR21_24645</name>
</gene>
<dbReference type="EMBL" id="JAQYXL010000001">
    <property type="protein sequence ID" value="MEN3230774.1"/>
    <property type="molecule type" value="Genomic_DNA"/>
</dbReference>
<sequence>MPTSDRPDARFSYEGLDRIIHERARLSVLTSLVSHPRGLAFPDLKRLCGLTDGNLSRHLAVLQEADLVSLEKGYDQNRPQTLCRLTPSGRTRFLDYLGVLEQVVRDAAQAAGRSQGAAGRSQAAEERPTGHDRSGLAEPV</sequence>
<dbReference type="InterPro" id="IPR036390">
    <property type="entry name" value="WH_DNA-bd_sf"/>
</dbReference>
<evidence type="ECO:0000313" key="3">
    <source>
        <dbReference type="EMBL" id="MEN3230774.1"/>
    </source>
</evidence>
<feature type="domain" description="Winged helix DNA-binding" evidence="2">
    <location>
        <begin position="25"/>
        <end position="104"/>
    </location>
</feature>
<evidence type="ECO:0000259" key="2">
    <source>
        <dbReference type="Pfam" id="PF13601"/>
    </source>
</evidence>
<evidence type="ECO:0000256" key="1">
    <source>
        <dbReference type="SAM" id="MobiDB-lite"/>
    </source>
</evidence>
<feature type="region of interest" description="Disordered" evidence="1">
    <location>
        <begin position="110"/>
        <end position="140"/>
    </location>
</feature>
<feature type="compositionally biased region" description="Low complexity" evidence="1">
    <location>
        <begin position="110"/>
        <end position="122"/>
    </location>
</feature>
<dbReference type="Pfam" id="PF13601">
    <property type="entry name" value="HTH_34"/>
    <property type="match status" value="1"/>
</dbReference>
<evidence type="ECO:0000313" key="4">
    <source>
        <dbReference type="Proteomes" id="UP001404845"/>
    </source>
</evidence>
<dbReference type="SUPFAM" id="SSF46785">
    <property type="entry name" value="Winged helix' DNA-binding domain"/>
    <property type="match status" value="1"/>
</dbReference>
<protein>
    <submittedName>
        <fullName evidence="3">Transcriptional regulator</fullName>
    </submittedName>
</protein>
<dbReference type="Proteomes" id="UP001404845">
    <property type="component" value="Unassembled WGS sequence"/>
</dbReference>
<dbReference type="RefSeq" id="WP_153874260.1">
    <property type="nucleotide sequence ID" value="NZ_JACHOS010000003.1"/>
</dbReference>
<dbReference type="InterPro" id="IPR027395">
    <property type="entry name" value="WH_DNA-bd_dom"/>
</dbReference>